<feature type="transmembrane region" description="Helical" evidence="2">
    <location>
        <begin position="744"/>
        <end position="777"/>
    </location>
</feature>
<sequence>MDSPSESTEHALAKRHFYICGDETLSWRPEWYTQSWFTADRQSYDREASLEPVSPPISIITTVPDCARALSAESSRDSSSFVAEATTSTTRFTTMSTAITTGRTSAGVAVSTTFTSVLTSLMASSTAPLSLSSASGSTRAALDSTNSCAGDVDWQAWGAIASLSVAVIFGCLVWGLWAILRNRLPAMYSPRSWHVPSESRPSLSLVTFLLPFLHLPSLSSSQPLSSGQQALHTMLASLKLAGIASILALAGALPLITAGVPCLSSTAPPNEQGGRLGSLTDLSLLRLLDALDPSPDSMTTSVRLHLPSYSRAVSARLGKRALMSTIAPAISSARIRLVIILVLLALFSCAGGLFVIVRLYASFARYRKRFENDMCGGLDMVVIPMHEAPGWRNMTEARLLKRLQSQLGEVTEKDSMKHVDIVGLFAIPETSKWRHKLAERDQVLEALEVAEAKYVQSFHLVPTSSNGHRLEYNKGEPTSHKVDDYLAPREYYKLSSGRRKSGSGERLEVPIPTSTPSRNPISRFVEVNRDSSLFSKRFSIGQRIKVNEHGEYVPDPSPDSEAANPLSSTSHDDHESVTPTHMDRQANGSSPVERVPQNSSSGSSGDSQADLVPGSTSMDLPPLQAGPSRRVDVQEPPSPQSEHQAEILPASGMPTWTSHFNPSPLGQQYDVIRQSRARLVALNGEIALHQQQTFVQLSRGTDIVGWVIVGRGARWIPGAEMIEGRTIEDVLWRHVGMKSGEKAFWIKVGVLGVALALLIVPFLGLSVATAPGFAHYLGLLTPLERSDGFGSGVAQGLAPALAVILATATAVLLTNHFSTQVKVVSRVHQEALCFKATFYLLLFTTLFWLITVAALEFAVQSLVLEVQSARFVGDGAIFSTWFVFIILLNIAVIVPALYLLQPKRLWNFFCSRRRTTTPRQRFRRTAPPSFDMAFALLPFLIAVFYAFSLIFLFPLLAIPLLLMLFLSLVAGRYMIENVCVDKHGGFISPTLGLWVITRFGLLLSLQPLLYGLILLSRREWAIGSVSLALALITVLLVSGLTFLRYPSPRRKDLPIRTKNALADLRRDMKRDSKTDDAEPRSHRVSDSSMLQRLAVLLPGYTRLPSDCPLPLPTEWIDDKVHTEKASWTRPDLSDEPRQFFHDPGDGLRGLIYPPEMIAPRPVLWLERDTSGVAESEAADLEKYHDLPPIVDPARQRRHTEQYQDQEGQKKGQWWGRRESKGKQARLEASSPLLR</sequence>
<dbReference type="Pfam" id="PF02714">
    <property type="entry name" value="RSN1_7TM"/>
    <property type="match status" value="1"/>
</dbReference>
<gene>
    <name evidence="4" type="ORF">BD324DRAFT_658318</name>
</gene>
<evidence type="ECO:0000313" key="4">
    <source>
        <dbReference type="EMBL" id="ORX33503.1"/>
    </source>
</evidence>
<name>A0A1Y1U648_9TREE</name>
<dbReference type="InterPro" id="IPR003864">
    <property type="entry name" value="CSC1/OSCA1-like_7TM"/>
</dbReference>
<dbReference type="Proteomes" id="UP000193218">
    <property type="component" value="Unassembled WGS sequence"/>
</dbReference>
<feature type="transmembrane region" description="Helical" evidence="2">
    <location>
        <begin position="797"/>
        <end position="817"/>
    </location>
</feature>
<feature type="domain" description="CSC1/OSCA1-like 7TM region" evidence="3">
    <location>
        <begin position="768"/>
        <end position="983"/>
    </location>
</feature>
<feature type="transmembrane region" description="Helical" evidence="2">
    <location>
        <begin position="838"/>
        <end position="858"/>
    </location>
</feature>
<feature type="transmembrane region" description="Helical" evidence="2">
    <location>
        <begin position="991"/>
        <end position="1014"/>
    </location>
</feature>
<keyword evidence="5" id="KW-1185">Reference proteome</keyword>
<keyword evidence="2" id="KW-0472">Membrane</keyword>
<feature type="region of interest" description="Disordered" evidence="1">
    <location>
        <begin position="549"/>
        <end position="644"/>
    </location>
</feature>
<comment type="caution">
    <text evidence="4">The sequence shown here is derived from an EMBL/GenBank/DDBJ whole genome shotgun (WGS) entry which is preliminary data.</text>
</comment>
<dbReference type="PANTHER" id="PTHR13018:SF5">
    <property type="entry name" value="RE44586P"/>
    <property type="match status" value="1"/>
</dbReference>
<dbReference type="OrthoDB" id="2591106at2759"/>
<evidence type="ECO:0000259" key="3">
    <source>
        <dbReference type="Pfam" id="PF02714"/>
    </source>
</evidence>
<evidence type="ECO:0000256" key="1">
    <source>
        <dbReference type="SAM" id="MobiDB-lite"/>
    </source>
</evidence>
<feature type="transmembrane region" description="Helical" evidence="2">
    <location>
        <begin position="878"/>
        <end position="900"/>
    </location>
</feature>
<reference evidence="4 5" key="1">
    <citation type="submission" date="2017-03" db="EMBL/GenBank/DDBJ databases">
        <title>Widespread Adenine N6-methylation of Active Genes in Fungi.</title>
        <authorList>
            <consortium name="DOE Joint Genome Institute"/>
            <person name="Mondo S.J."/>
            <person name="Dannebaum R.O."/>
            <person name="Kuo R.C."/>
            <person name="Louie K.B."/>
            <person name="Bewick A.J."/>
            <person name="Labutti K."/>
            <person name="Haridas S."/>
            <person name="Kuo A."/>
            <person name="Salamov A."/>
            <person name="Ahrendt S.R."/>
            <person name="Lau R."/>
            <person name="Bowen B.P."/>
            <person name="Lipzen A."/>
            <person name="Sullivan W."/>
            <person name="Andreopoulos W.B."/>
            <person name="Clum A."/>
            <person name="Lindquist E."/>
            <person name="Daum C."/>
            <person name="Northen T.R."/>
            <person name="Ramamoorthy G."/>
            <person name="Schmitz R.J."/>
            <person name="Gryganskyi A."/>
            <person name="Culley D."/>
            <person name="Magnuson J."/>
            <person name="James T.Y."/>
            <person name="O'Malley M.A."/>
            <person name="Stajich J.E."/>
            <person name="Spatafora J.W."/>
            <person name="Visel A."/>
            <person name="Grigoriev I.V."/>
        </authorList>
    </citation>
    <scope>NUCLEOTIDE SEQUENCE [LARGE SCALE GENOMIC DNA]</scope>
    <source>
        <strain evidence="4 5">NRRL Y-17943</strain>
    </source>
</reference>
<feature type="transmembrane region" description="Helical" evidence="2">
    <location>
        <begin position="240"/>
        <end position="260"/>
    </location>
</feature>
<feature type="compositionally biased region" description="Basic and acidic residues" evidence="1">
    <location>
        <begin position="1198"/>
        <end position="1225"/>
    </location>
</feature>
<feature type="transmembrane region" description="Helical" evidence="2">
    <location>
        <begin position="156"/>
        <end position="180"/>
    </location>
</feature>
<feature type="transmembrane region" description="Helical" evidence="2">
    <location>
        <begin position="337"/>
        <end position="361"/>
    </location>
</feature>
<dbReference type="PANTHER" id="PTHR13018">
    <property type="entry name" value="PROBABLE MEMBRANE PROTEIN DUF221-RELATED"/>
    <property type="match status" value="1"/>
</dbReference>
<organism evidence="4 5">
    <name type="scientific">Kockovaella imperatae</name>
    <dbReference type="NCBI Taxonomy" id="4999"/>
    <lineage>
        <taxon>Eukaryota</taxon>
        <taxon>Fungi</taxon>
        <taxon>Dikarya</taxon>
        <taxon>Basidiomycota</taxon>
        <taxon>Agaricomycotina</taxon>
        <taxon>Tremellomycetes</taxon>
        <taxon>Tremellales</taxon>
        <taxon>Cuniculitremaceae</taxon>
        <taxon>Kockovaella</taxon>
    </lineage>
</organism>
<dbReference type="InterPro" id="IPR045122">
    <property type="entry name" value="Csc1-like"/>
</dbReference>
<feature type="transmembrane region" description="Helical" evidence="2">
    <location>
        <begin position="929"/>
        <end position="947"/>
    </location>
</feature>
<proteinExistence type="predicted"/>
<dbReference type="GO" id="GO:0005886">
    <property type="term" value="C:plasma membrane"/>
    <property type="evidence" value="ECO:0007669"/>
    <property type="project" value="TreeGrafter"/>
</dbReference>
<feature type="compositionally biased region" description="Basic and acidic residues" evidence="1">
    <location>
        <begin position="1066"/>
        <end position="1085"/>
    </location>
</feature>
<dbReference type="STRING" id="4999.A0A1Y1U648"/>
<dbReference type="AlphaFoldDB" id="A0A1Y1U648"/>
<feature type="region of interest" description="Disordered" evidence="1">
    <location>
        <begin position="495"/>
        <end position="523"/>
    </location>
</feature>
<keyword evidence="2" id="KW-1133">Transmembrane helix</keyword>
<evidence type="ECO:0000313" key="5">
    <source>
        <dbReference type="Proteomes" id="UP000193218"/>
    </source>
</evidence>
<feature type="compositionally biased region" description="Basic and acidic residues" evidence="1">
    <location>
        <begin position="570"/>
        <end position="584"/>
    </location>
</feature>
<dbReference type="InParanoid" id="A0A1Y1U648"/>
<feature type="region of interest" description="Disordered" evidence="1">
    <location>
        <begin position="1183"/>
        <end position="1234"/>
    </location>
</feature>
<feature type="transmembrane region" description="Helical" evidence="2">
    <location>
        <begin position="1020"/>
        <end position="1043"/>
    </location>
</feature>
<evidence type="ECO:0000256" key="2">
    <source>
        <dbReference type="SAM" id="Phobius"/>
    </source>
</evidence>
<dbReference type="GO" id="GO:0005227">
    <property type="term" value="F:calcium-activated cation channel activity"/>
    <property type="evidence" value="ECO:0007669"/>
    <property type="project" value="InterPro"/>
</dbReference>
<protein>
    <recommendedName>
        <fullName evidence="3">CSC1/OSCA1-like 7TM region domain-containing protein</fullName>
    </recommendedName>
</protein>
<dbReference type="RefSeq" id="XP_021867830.1">
    <property type="nucleotide sequence ID" value="XM_022018881.1"/>
</dbReference>
<dbReference type="GeneID" id="33560690"/>
<feature type="transmembrane region" description="Helical" evidence="2">
    <location>
        <begin position="953"/>
        <end position="970"/>
    </location>
</feature>
<dbReference type="EMBL" id="NBSH01000020">
    <property type="protein sequence ID" value="ORX33503.1"/>
    <property type="molecule type" value="Genomic_DNA"/>
</dbReference>
<keyword evidence="2" id="KW-0812">Transmembrane</keyword>
<accession>A0A1Y1U648</accession>
<feature type="region of interest" description="Disordered" evidence="1">
    <location>
        <begin position="1066"/>
        <end position="1086"/>
    </location>
</feature>